<dbReference type="Pfam" id="PF13193">
    <property type="entry name" value="AMP-binding_C"/>
    <property type="match status" value="1"/>
</dbReference>
<dbReference type="Gene3D" id="3.30.300.30">
    <property type="match status" value="1"/>
</dbReference>
<protein>
    <submittedName>
        <fullName evidence="4">Fatty acid--CoA ligase family protein</fullName>
    </submittedName>
</protein>
<dbReference type="InterPro" id="IPR042099">
    <property type="entry name" value="ANL_N_sf"/>
</dbReference>
<dbReference type="InterPro" id="IPR025110">
    <property type="entry name" value="AMP-bd_C"/>
</dbReference>
<evidence type="ECO:0000313" key="4">
    <source>
        <dbReference type="EMBL" id="MDV7268192.1"/>
    </source>
</evidence>
<dbReference type="Proteomes" id="UP001185863">
    <property type="component" value="Unassembled WGS sequence"/>
</dbReference>
<feature type="non-terminal residue" evidence="4">
    <location>
        <position position="1"/>
    </location>
</feature>
<comment type="caution">
    <text evidence="4">The sequence shown here is derived from an EMBL/GenBank/DDBJ whole genome shotgun (WGS) entry which is preliminary data.</text>
</comment>
<evidence type="ECO:0000256" key="2">
    <source>
        <dbReference type="ARBA" id="ARBA00022598"/>
    </source>
</evidence>
<dbReference type="SUPFAM" id="SSF56801">
    <property type="entry name" value="Acetyl-CoA synthetase-like"/>
    <property type="match status" value="1"/>
</dbReference>
<dbReference type="PANTHER" id="PTHR43201">
    <property type="entry name" value="ACYL-COA SYNTHETASE"/>
    <property type="match status" value="1"/>
</dbReference>
<proteinExistence type="inferred from homology"/>
<dbReference type="GO" id="GO:0031956">
    <property type="term" value="F:medium-chain fatty acid-CoA ligase activity"/>
    <property type="evidence" value="ECO:0007669"/>
    <property type="project" value="TreeGrafter"/>
</dbReference>
<dbReference type="EMBL" id="JAWLUP010000138">
    <property type="protein sequence ID" value="MDV7268192.1"/>
    <property type="molecule type" value="Genomic_DNA"/>
</dbReference>
<comment type="similarity">
    <text evidence="1">Belongs to the ATP-dependent AMP-binding enzyme family.</text>
</comment>
<reference evidence="4" key="1">
    <citation type="submission" date="2023-10" db="EMBL/GenBank/DDBJ databases">
        <title>Development of a sustainable strategy for remediation of hydrocarbon-contaminated territories based on the waste exchange concept.</title>
        <authorList>
            <person name="Krivoruchko A."/>
        </authorList>
    </citation>
    <scope>NUCLEOTIDE SEQUENCE</scope>
    <source>
        <strain evidence="4">IEGM 68</strain>
    </source>
</reference>
<name>A0AAE5A8W4_9NOCA</name>
<feature type="domain" description="AMP-binding enzyme C-terminal" evidence="3">
    <location>
        <begin position="47"/>
        <end position="123"/>
    </location>
</feature>
<evidence type="ECO:0000259" key="3">
    <source>
        <dbReference type="Pfam" id="PF13193"/>
    </source>
</evidence>
<organism evidence="4 5">
    <name type="scientific">Rhodococcus oxybenzonivorans</name>
    <dbReference type="NCBI Taxonomy" id="1990687"/>
    <lineage>
        <taxon>Bacteria</taxon>
        <taxon>Bacillati</taxon>
        <taxon>Actinomycetota</taxon>
        <taxon>Actinomycetes</taxon>
        <taxon>Mycobacteriales</taxon>
        <taxon>Nocardiaceae</taxon>
        <taxon>Rhodococcus</taxon>
    </lineage>
</organism>
<dbReference type="PANTHER" id="PTHR43201:SF5">
    <property type="entry name" value="MEDIUM-CHAIN ACYL-COA LIGASE ACSF2, MITOCHONDRIAL"/>
    <property type="match status" value="1"/>
</dbReference>
<dbReference type="CDD" id="cd04433">
    <property type="entry name" value="AFD_class_I"/>
    <property type="match status" value="1"/>
</dbReference>
<dbReference type="InterPro" id="IPR045851">
    <property type="entry name" value="AMP-bd_C_sf"/>
</dbReference>
<sequence length="131" mass="14413">AATAAAIAPGRWLRTGDYGVVENGRLRLTGRRSDLILRGGENVYPTEIEQCLDEHPGVLECAVIGTPHEDLGQEVSAVVVLRPGATTTEAELRDYAAERLSYFKVPTRWRITTDLLPRNATGKMLRRDIAV</sequence>
<evidence type="ECO:0000313" key="5">
    <source>
        <dbReference type="Proteomes" id="UP001185863"/>
    </source>
</evidence>
<gene>
    <name evidence="4" type="ORF">R4315_27105</name>
</gene>
<dbReference type="AlphaFoldDB" id="A0AAE5A8W4"/>
<dbReference type="Gene3D" id="3.40.50.12780">
    <property type="entry name" value="N-terminal domain of ligase-like"/>
    <property type="match status" value="1"/>
</dbReference>
<accession>A0AAE5A8W4</accession>
<keyword evidence="2 4" id="KW-0436">Ligase</keyword>
<dbReference type="GO" id="GO:0006631">
    <property type="term" value="P:fatty acid metabolic process"/>
    <property type="evidence" value="ECO:0007669"/>
    <property type="project" value="TreeGrafter"/>
</dbReference>
<evidence type="ECO:0000256" key="1">
    <source>
        <dbReference type="ARBA" id="ARBA00006432"/>
    </source>
</evidence>